<feature type="compositionally biased region" description="Basic and acidic residues" evidence="1">
    <location>
        <begin position="432"/>
        <end position="450"/>
    </location>
</feature>
<evidence type="ECO:0000313" key="3">
    <source>
        <dbReference type="RefSeq" id="XP_008486349.1"/>
    </source>
</evidence>
<accession>A0A1S3DQQ4</accession>
<dbReference type="PaxDb" id="121845-A0A1S3DQQ4"/>
<protein>
    <submittedName>
        <fullName evidence="3">GATA zinc finger domain-containing protein 15-like</fullName>
    </submittedName>
</protein>
<dbReference type="KEGG" id="dci:103523049"/>
<feature type="region of interest" description="Disordered" evidence="1">
    <location>
        <begin position="146"/>
        <end position="169"/>
    </location>
</feature>
<name>A0A1S3DQQ4_DIACI</name>
<reference evidence="3" key="1">
    <citation type="submission" date="2025-08" db="UniProtKB">
        <authorList>
            <consortium name="RefSeq"/>
        </authorList>
    </citation>
    <scope>IDENTIFICATION</scope>
</reference>
<feature type="compositionally biased region" description="Polar residues" evidence="1">
    <location>
        <begin position="62"/>
        <end position="89"/>
    </location>
</feature>
<feature type="region of interest" description="Disordered" evidence="1">
    <location>
        <begin position="516"/>
        <end position="599"/>
    </location>
</feature>
<evidence type="ECO:0000256" key="1">
    <source>
        <dbReference type="SAM" id="MobiDB-lite"/>
    </source>
</evidence>
<dbReference type="RefSeq" id="XP_008486349.1">
    <property type="nucleotide sequence ID" value="XM_008488127.1"/>
</dbReference>
<feature type="region of interest" description="Disordered" evidence="1">
    <location>
        <begin position="51"/>
        <end position="93"/>
    </location>
</feature>
<feature type="compositionally biased region" description="Basic and acidic residues" evidence="1">
    <location>
        <begin position="462"/>
        <end position="484"/>
    </location>
</feature>
<feature type="compositionally biased region" description="Acidic residues" evidence="1">
    <location>
        <begin position="537"/>
        <end position="560"/>
    </location>
</feature>
<gene>
    <name evidence="3" type="primary">LOC103523049</name>
</gene>
<feature type="compositionally biased region" description="Basic and acidic residues" evidence="1">
    <location>
        <begin position="517"/>
        <end position="536"/>
    </location>
</feature>
<sequence length="599" mass="66796">MGQSNSSDKPTNKKSLNKSESKDEEYNTAPNSPETEKCNLLADSFLAIDDDSELGSSDSLLQNKNQVQNKPDSPSPSTSNGSKPSQSAKPSALLKNTPDAFYNKKINNANKKDALKAQINGSQSENTPNNNSDESQVNYNNVQHNASSIRRNSDTIKQVSPNNTSHNITRLNKQNSADSIQNNSGNNSKLIKNGIFNNDTVIYNVDDSINDQTSVKSNINKPLFDHKPLDKNGCVIINTYSNNSITHPVFEEERNYQVRNVSDNPAKQIHNSISRNESVESVSESASIVVKSQKNTPGFNKALDADDSDTSVDSHSITASFEIKEALPDCGKDEEETNGTNEELDETISISIETEEQNNLVGVDLKETNESKQESCNPVENVFERNETLHNTDLTSINFKTENINFDSQKEQEESAPLEESNSTENCLQDNLNKELNLKDSKRRISDDHTTATSMCLSENSDESKCEIEQSEKELKETTEDSKTESNNQETKLTEVELLINNDVSEVEQSVTTIDTDLLHTEVHKENESERTKSNLEEEEEEEESESEEESEEDDTDENKEEVKDNLEDSKLVKDPGTTDVTQNMEEDVASVEPKKKVK</sequence>
<feature type="region of interest" description="Disordered" evidence="1">
    <location>
        <begin position="1"/>
        <end position="38"/>
    </location>
</feature>
<dbReference type="Proteomes" id="UP000079169">
    <property type="component" value="Unplaced"/>
</dbReference>
<evidence type="ECO:0000313" key="2">
    <source>
        <dbReference type="Proteomes" id="UP000079169"/>
    </source>
</evidence>
<feature type="compositionally biased region" description="Basic and acidic residues" evidence="1">
    <location>
        <begin position="561"/>
        <end position="574"/>
    </location>
</feature>
<feature type="non-terminal residue" evidence="3">
    <location>
        <position position="599"/>
    </location>
</feature>
<organism evidence="2 3">
    <name type="scientific">Diaphorina citri</name>
    <name type="common">Asian citrus psyllid</name>
    <dbReference type="NCBI Taxonomy" id="121845"/>
    <lineage>
        <taxon>Eukaryota</taxon>
        <taxon>Metazoa</taxon>
        <taxon>Ecdysozoa</taxon>
        <taxon>Arthropoda</taxon>
        <taxon>Hexapoda</taxon>
        <taxon>Insecta</taxon>
        <taxon>Pterygota</taxon>
        <taxon>Neoptera</taxon>
        <taxon>Paraneoptera</taxon>
        <taxon>Hemiptera</taxon>
        <taxon>Sternorrhyncha</taxon>
        <taxon>Psylloidea</taxon>
        <taxon>Psyllidae</taxon>
        <taxon>Diaphorininae</taxon>
        <taxon>Diaphorina</taxon>
    </lineage>
</organism>
<dbReference type="GeneID" id="103523049"/>
<proteinExistence type="predicted"/>
<keyword evidence="2" id="KW-1185">Reference proteome</keyword>
<feature type="compositionally biased region" description="Polar residues" evidence="1">
    <location>
        <begin position="420"/>
        <end position="431"/>
    </location>
</feature>
<feature type="region of interest" description="Disordered" evidence="1">
    <location>
        <begin position="408"/>
        <end position="490"/>
    </location>
</feature>
<dbReference type="AlphaFoldDB" id="A0A1S3DQQ4"/>